<dbReference type="Proteomes" id="UP000029223">
    <property type="component" value="Unassembled WGS sequence"/>
</dbReference>
<organism evidence="1 2">
    <name type="scientific">Vibrio variabilis</name>
    <dbReference type="NCBI Taxonomy" id="990271"/>
    <lineage>
        <taxon>Bacteria</taxon>
        <taxon>Pseudomonadati</taxon>
        <taxon>Pseudomonadota</taxon>
        <taxon>Gammaproteobacteria</taxon>
        <taxon>Vibrionales</taxon>
        <taxon>Vibrionaceae</taxon>
        <taxon>Vibrio</taxon>
    </lineage>
</organism>
<evidence type="ECO:0000313" key="2">
    <source>
        <dbReference type="Proteomes" id="UP000029223"/>
    </source>
</evidence>
<keyword evidence="2" id="KW-1185">Reference proteome</keyword>
<accession>A0ABQ0JII6</accession>
<protein>
    <submittedName>
        <fullName evidence="1">Uncharacterized protein</fullName>
    </submittedName>
</protein>
<reference evidence="2" key="1">
    <citation type="submission" date="2014-09" db="EMBL/GenBank/DDBJ databases">
        <title>Vibrio variabilis JCM 19239. (C206) whole genome shotgun sequence.</title>
        <authorList>
            <person name="Sawabe T."/>
            <person name="Meirelles P."/>
            <person name="Nakanishi M."/>
            <person name="Sayaka M."/>
            <person name="Hattori M."/>
            <person name="Ohkuma M."/>
        </authorList>
    </citation>
    <scope>NUCLEOTIDE SEQUENCE [LARGE SCALE GENOMIC DNA]</scope>
    <source>
        <strain evidence="2">JCM 19239</strain>
    </source>
</reference>
<gene>
    <name evidence="1" type="ORF">JCM19239_5753</name>
</gene>
<dbReference type="EMBL" id="BBMS01000046">
    <property type="protein sequence ID" value="GAL28570.1"/>
    <property type="molecule type" value="Genomic_DNA"/>
</dbReference>
<sequence>MSFLFRLFPFSHGLLVNPERERTSVDQGVIVLAPVGVFVTRLRHEIKVSK</sequence>
<comment type="caution">
    <text evidence="1">The sequence shown here is derived from an EMBL/GenBank/DDBJ whole genome shotgun (WGS) entry which is preliminary data.</text>
</comment>
<evidence type="ECO:0000313" key="1">
    <source>
        <dbReference type="EMBL" id="GAL28570.1"/>
    </source>
</evidence>
<name>A0ABQ0JII6_9VIBR</name>
<reference evidence="2" key="2">
    <citation type="submission" date="2014-09" db="EMBL/GenBank/DDBJ databases">
        <authorList>
            <consortium name="NBRP consortium"/>
            <person name="Sawabe T."/>
            <person name="Meirelles P."/>
            <person name="Nakanishi M."/>
            <person name="Sayaka M."/>
            <person name="Hattori M."/>
            <person name="Ohkuma M."/>
        </authorList>
    </citation>
    <scope>NUCLEOTIDE SEQUENCE [LARGE SCALE GENOMIC DNA]</scope>
    <source>
        <strain evidence="2">JCM 19239</strain>
    </source>
</reference>
<proteinExistence type="predicted"/>